<gene>
    <name evidence="3" type="primary">hldE_5</name>
    <name evidence="3" type="ORF">g.74385</name>
</gene>
<sequence>PSLSLSLFLFLPSPGSKTTLCSEPSLPLARSTAMGGGVMRTVAKAAAVSGYRAAAATGTARQSSRPPPASVSVSGPAGEGAPSLTAQSATGDAGAAVEQRTSWKIDDWELAGGKEEDLFDALHPAPARLVFGPVPTLQEAKEATSDLKDALEMLYLSPNVTGLEDSVVAARSTSYESRCLENLDPENRDAAILPSTHRHVVQAFSLLQGSPEAQDIVASLASDKNVWDAVMKNEGVMEFYRTHQINVLPAETVESSDESVIEDGMSSESSVQASASSGNGLMDFMHSVKVKVTGFVDSLSDFLKDFMGKTGGGQSTTRPATGEGSYVDMAMGGASFLVLAIAAILVILLKRG</sequence>
<feature type="compositionally biased region" description="Low complexity" evidence="1">
    <location>
        <begin position="57"/>
        <end position="76"/>
    </location>
</feature>
<dbReference type="EMBL" id="GDJX01027455">
    <property type="protein sequence ID" value="JAT40481.1"/>
    <property type="molecule type" value="Transcribed_RNA"/>
</dbReference>
<feature type="transmembrane region" description="Helical" evidence="2">
    <location>
        <begin position="329"/>
        <end position="349"/>
    </location>
</feature>
<feature type="non-terminal residue" evidence="3">
    <location>
        <position position="1"/>
    </location>
</feature>
<proteinExistence type="predicted"/>
<evidence type="ECO:0000313" key="3">
    <source>
        <dbReference type="EMBL" id="JAT40481.1"/>
    </source>
</evidence>
<evidence type="ECO:0000256" key="2">
    <source>
        <dbReference type="SAM" id="Phobius"/>
    </source>
</evidence>
<reference evidence="3" key="1">
    <citation type="submission" date="2015-07" db="EMBL/GenBank/DDBJ databases">
        <title>Transcriptome Assembly of Anthurium amnicola.</title>
        <authorList>
            <person name="Suzuki J."/>
        </authorList>
    </citation>
    <scope>NUCLEOTIDE SEQUENCE</scope>
</reference>
<name>A0A1D1XE18_9ARAE</name>
<feature type="region of interest" description="Disordered" evidence="1">
    <location>
        <begin position="57"/>
        <end position="97"/>
    </location>
</feature>
<dbReference type="AlphaFoldDB" id="A0A1D1XE18"/>
<protein>
    <submittedName>
        <fullName evidence="3">Bifunctional protein HldE</fullName>
    </submittedName>
</protein>
<evidence type="ECO:0000256" key="1">
    <source>
        <dbReference type="SAM" id="MobiDB-lite"/>
    </source>
</evidence>
<keyword evidence="2" id="KW-1133">Transmembrane helix</keyword>
<dbReference type="PANTHER" id="PTHR33625:SF4">
    <property type="entry name" value="OS08G0179900 PROTEIN"/>
    <property type="match status" value="1"/>
</dbReference>
<dbReference type="PANTHER" id="PTHR33625">
    <property type="entry name" value="OS08G0179900 PROTEIN"/>
    <property type="match status" value="1"/>
</dbReference>
<keyword evidence="2" id="KW-0472">Membrane</keyword>
<organism evidence="3">
    <name type="scientific">Anthurium amnicola</name>
    <dbReference type="NCBI Taxonomy" id="1678845"/>
    <lineage>
        <taxon>Eukaryota</taxon>
        <taxon>Viridiplantae</taxon>
        <taxon>Streptophyta</taxon>
        <taxon>Embryophyta</taxon>
        <taxon>Tracheophyta</taxon>
        <taxon>Spermatophyta</taxon>
        <taxon>Magnoliopsida</taxon>
        <taxon>Liliopsida</taxon>
        <taxon>Araceae</taxon>
        <taxon>Pothoideae</taxon>
        <taxon>Potheae</taxon>
        <taxon>Anthurium</taxon>
    </lineage>
</organism>
<keyword evidence="2" id="KW-0812">Transmembrane</keyword>
<accession>A0A1D1XE18</accession>